<sequence length="93" mass="10081">MHQPVTSQPCPICGRAVAASPRYPRYLCRDCAGRACTADGRKLEFFNAAASGGYMARHADDGTDHPSHECYVDGRRCHADEARFGGIVIQPAD</sequence>
<evidence type="ECO:0000313" key="1">
    <source>
        <dbReference type="EMBL" id="MCK8783850.1"/>
    </source>
</evidence>
<dbReference type="AlphaFoldDB" id="A0A9X1Y6B4"/>
<comment type="caution">
    <text evidence="1">The sequence shown here is derived from an EMBL/GenBank/DDBJ whole genome shotgun (WGS) entry which is preliminary data.</text>
</comment>
<keyword evidence="2" id="KW-1185">Reference proteome</keyword>
<proteinExistence type="predicted"/>
<gene>
    <name evidence="1" type="ORF">M0638_05580</name>
</gene>
<evidence type="ECO:0000313" key="2">
    <source>
        <dbReference type="Proteomes" id="UP001139516"/>
    </source>
</evidence>
<protein>
    <submittedName>
        <fullName evidence="1">Uncharacterized protein</fullName>
    </submittedName>
</protein>
<dbReference type="Proteomes" id="UP001139516">
    <property type="component" value="Unassembled WGS sequence"/>
</dbReference>
<reference evidence="1" key="1">
    <citation type="submission" date="2022-04" db="EMBL/GenBank/DDBJ databases">
        <title>Roseomonas acroporae sp. nov., isolated from coral Acropora digitifera.</title>
        <authorList>
            <person name="Sun H."/>
        </authorList>
    </citation>
    <scope>NUCLEOTIDE SEQUENCE</scope>
    <source>
        <strain evidence="1">NAR14</strain>
    </source>
</reference>
<organism evidence="1 2">
    <name type="scientific">Roseomonas acroporae</name>
    <dbReference type="NCBI Taxonomy" id="2937791"/>
    <lineage>
        <taxon>Bacteria</taxon>
        <taxon>Pseudomonadati</taxon>
        <taxon>Pseudomonadota</taxon>
        <taxon>Alphaproteobacteria</taxon>
        <taxon>Acetobacterales</taxon>
        <taxon>Roseomonadaceae</taxon>
        <taxon>Roseomonas</taxon>
    </lineage>
</organism>
<name>A0A9X1Y6B4_9PROT</name>
<dbReference type="RefSeq" id="WP_248665971.1">
    <property type="nucleotide sequence ID" value="NZ_JALPRX010000019.1"/>
</dbReference>
<accession>A0A9X1Y6B4</accession>
<dbReference type="EMBL" id="JALPRX010000019">
    <property type="protein sequence ID" value="MCK8783850.1"/>
    <property type="molecule type" value="Genomic_DNA"/>
</dbReference>